<protein>
    <submittedName>
        <fullName evidence="2">Acyl carrier protein</fullName>
    </submittedName>
</protein>
<proteinExistence type="predicted"/>
<dbReference type="AlphaFoldDB" id="A0A1G7TRX8"/>
<dbReference type="EMBL" id="CP108330">
    <property type="protein sequence ID" value="WUR36039.1"/>
    <property type="molecule type" value="Genomic_DNA"/>
</dbReference>
<gene>
    <name evidence="3" type="ORF">OHN36_02040</name>
    <name evidence="2" type="ORF">SAMN05216260_118138</name>
</gene>
<reference evidence="2 4" key="1">
    <citation type="submission" date="2016-10" db="EMBL/GenBank/DDBJ databases">
        <authorList>
            <person name="de Groot N.N."/>
        </authorList>
    </citation>
    <scope>NUCLEOTIDE SEQUENCE [LARGE SCALE GENOMIC DNA]</scope>
    <source>
        <strain evidence="2 4">CGMCC 4.1859</strain>
    </source>
</reference>
<evidence type="ECO:0000313" key="2">
    <source>
        <dbReference type="EMBL" id="SDG38093.1"/>
    </source>
</evidence>
<dbReference type="Proteomes" id="UP000198614">
    <property type="component" value="Unassembled WGS sequence"/>
</dbReference>
<dbReference type="OrthoDB" id="2665189at2"/>
<feature type="domain" description="Carrier" evidence="1">
    <location>
        <begin position="3"/>
        <end position="82"/>
    </location>
</feature>
<dbReference type="Proteomes" id="UP001432161">
    <property type="component" value="Chromosome"/>
</dbReference>
<evidence type="ECO:0000313" key="5">
    <source>
        <dbReference type="Proteomes" id="UP001432161"/>
    </source>
</evidence>
<dbReference type="Pfam" id="PF00550">
    <property type="entry name" value="PP-binding"/>
    <property type="match status" value="1"/>
</dbReference>
<reference evidence="3" key="2">
    <citation type="submission" date="2022-10" db="EMBL/GenBank/DDBJ databases">
        <title>The complete genomes of actinobacterial strains from the NBC collection.</title>
        <authorList>
            <person name="Joergensen T.S."/>
            <person name="Alvarez Arevalo M."/>
            <person name="Sterndorff E.B."/>
            <person name="Faurdal D."/>
            <person name="Vuksanovic O."/>
            <person name="Mourched A.-S."/>
            <person name="Charusanti P."/>
            <person name="Shaw S."/>
            <person name="Blin K."/>
            <person name="Weber T."/>
        </authorList>
    </citation>
    <scope>NUCLEOTIDE SEQUENCE</scope>
    <source>
        <strain evidence="3">NBC_00489</strain>
    </source>
</reference>
<dbReference type="Gene3D" id="1.10.1200.10">
    <property type="entry name" value="ACP-like"/>
    <property type="match status" value="1"/>
</dbReference>
<evidence type="ECO:0000313" key="4">
    <source>
        <dbReference type="Proteomes" id="UP000198614"/>
    </source>
</evidence>
<accession>A0A1G7TRX8</accession>
<keyword evidence="5" id="KW-1185">Reference proteome</keyword>
<name>A0A1G7TRX8_9ACTN</name>
<dbReference type="InterPro" id="IPR036736">
    <property type="entry name" value="ACP-like_sf"/>
</dbReference>
<sequence length="92" mass="9917">MRDEIREFVLTTIREVMNLPLPENVTDDTPLGENGLGLESLSRLELMIQLESAYGIEVPEADSDAQQDATLGEFVDAVVALRGTAVADGAGR</sequence>
<dbReference type="SUPFAM" id="SSF47336">
    <property type="entry name" value="ACP-like"/>
    <property type="match status" value="1"/>
</dbReference>
<dbReference type="PROSITE" id="PS50075">
    <property type="entry name" value="CARRIER"/>
    <property type="match status" value="1"/>
</dbReference>
<dbReference type="InterPro" id="IPR009081">
    <property type="entry name" value="PP-bd_ACP"/>
</dbReference>
<organism evidence="2 4">
    <name type="scientific">Streptomyces griseoaurantiacus</name>
    <dbReference type="NCBI Taxonomy" id="68213"/>
    <lineage>
        <taxon>Bacteria</taxon>
        <taxon>Bacillati</taxon>
        <taxon>Actinomycetota</taxon>
        <taxon>Actinomycetes</taxon>
        <taxon>Kitasatosporales</taxon>
        <taxon>Streptomycetaceae</taxon>
        <taxon>Streptomyces</taxon>
        <taxon>Streptomyces aurantiacus group</taxon>
    </lineage>
</organism>
<dbReference type="EMBL" id="FNAX01000018">
    <property type="protein sequence ID" value="SDG38093.1"/>
    <property type="molecule type" value="Genomic_DNA"/>
</dbReference>
<evidence type="ECO:0000259" key="1">
    <source>
        <dbReference type="PROSITE" id="PS50075"/>
    </source>
</evidence>
<evidence type="ECO:0000313" key="3">
    <source>
        <dbReference type="EMBL" id="WUR36039.1"/>
    </source>
</evidence>